<dbReference type="Pfam" id="PF13456">
    <property type="entry name" value="RVT_3"/>
    <property type="match status" value="1"/>
</dbReference>
<dbReference type="CDD" id="cd06222">
    <property type="entry name" value="RNase_H_like"/>
    <property type="match status" value="1"/>
</dbReference>
<dbReference type="Proteomes" id="UP000694005">
    <property type="component" value="Chromosome A02"/>
</dbReference>
<dbReference type="Gramene" id="A02p30790.2_BraZ1">
    <property type="protein sequence ID" value="A02p30790.2_BraZ1.CDS.1"/>
    <property type="gene ID" value="A02g30790.2_BraZ1"/>
</dbReference>
<feature type="domain" description="RNase H type-1" evidence="1">
    <location>
        <begin position="2"/>
        <end position="121"/>
    </location>
</feature>
<dbReference type="InterPro" id="IPR044730">
    <property type="entry name" value="RNase_H-like_dom_plant"/>
</dbReference>
<evidence type="ECO:0000259" key="1">
    <source>
        <dbReference type="Pfam" id="PF13456"/>
    </source>
</evidence>
<dbReference type="SUPFAM" id="SSF53098">
    <property type="entry name" value="Ribonuclease H-like"/>
    <property type="match status" value="1"/>
</dbReference>
<organism evidence="2 3">
    <name type="scientific">Brassica campestris</name>
    <name type="common">Field mustard</name>
    <dbReference type="NCBI Taxonomy" id="3711"/>
    <lineage>
        <taxon>Eukaryota</taxon>
        <taxon>Viridiplantae</taxon>
        <taxon>Streptophyta</taxon>
        <taxon>Embryophyta</taxon>
        <taxon>Tracheophyta</taxon>
        <taxon>Spermatophyta</taxon>
        <taxon>Magnoliopsida</taxon>
        <taxon>eudicotyledons</taxon>
        <taxon>Gunneridae</taxon>
        <taxon>Pentapetalae</taxon>
        <taxon>rosids</taxon>
        <taxon>malvids</taxon>
        <taxon>Brassicales</taxon>
        <taxon>Brassicaceae</taxon>
        <taxon>Brassiceae</taxon>
        <taxon>Brassica</taxon>
    </lineage>
</organism>
<dbReference type="EMBL" id="LS974618">
    <property type="protein sequence ID" value="CAG7894127.1"/>
    <property type="molecule type" value="Genomic_DNA"/>
</dbReference>
<dbReference type="InterPro" id="IPR012337">
    <property type="entry name" value="RNaseH-like_sf"/>
</dbReference>
<dbReference type="InterPro" id="IPR036397">
    <property type="entry name" value="RNaseH_sf"/>
</dbReference>
<dbReference type="Gene3D" id="3.30.420.10">
    <property type="entry name" value="Ribonuclease H-like superfamily/Ribonuclease H"/>
    <property type="match status" value="1"/>
</dbReference>
<evidence type="ECO:0000313" key="3">
    <source>
        <dbReference type="Proteomes" id="UP000694005"/>
    </source>
</evidence>
<dbReference type="AlphaFoldDB" id="A0A8D9M0M9"/>
<evidence type="ECO:0000313" key="2">
    <source>
        <dbReference type="EMBL" id="CAG7894127.1"/>
    </source>
</evidence>
<gene>
    <name evidence="2" type="ORF">BRAPAZ1V2_A02P30790.2</name>
</gene>
<sequence length="145" mass="16707">MVDGSWTSTAQFSGMGWVWKDSTGKNQLMGSRNLTRRETPLHSELEALRWAMESMIQHSTCQRFGTDCKDLIALIQEPQLWPNFSTELEIIQTIRLCFSDFKIIYLPRTQNETADSLARNARSFHRSLCFIGCSIPVWLPRPPQV</sequence>
<protein>
    <recommendedName>
        <fullName evidence="1">RNase H type-1 domain-containing protein</fullName>
    </recommendedName>
</protein>
<name>A0A8D9M0M9_BRACM</name>
<accession>A0A8D9M0M9</accession>
<reference evidence="2 3" key="1">
    <citation type="submission" date="2021-07" db="EMBL/GenBank/DDBJ databases">
        <authorList>
            <consortium name="Genoscope - CEA"/>
            <person name="William W."/>
        </authorList>
    </citation>
    <scope>NUCLEOTIDE SEQUENCE [LARGE SCALE GENOMIC DNA]</scope>
</reference>
<proteinExistence type="predicted"/>
<dbReference type="PANTHER" id="PTHR34146">
    <property type="entry name" value="POLYNUCLEOTIDYL TRANSFERASE, RIBONUCLEASE H-LIKE SUPERFAMILY PROTEIN-RELATED"/>
    <property type="match status" value="1"/>
</dbReference>
<dbReference type="GO" id="GO:0004523">
    <property type="term" value="F:RNA-DNA hybrid ribonuclease activity"/>
    <property type="evidence" value="ECO:0007669"/>
    <property type="project" value="InterPro"/>
</dbReference>
<dbReference type="InterPro" id="IPR002156">
    <property type="entry name" value="RNaseH_domain"/>
</dbReference>
<dbReference type="PANTHER" id="PTHR34146:SF3">
    <property type="entry name" value="POLYNUCLEOTIDYL TRANSFERASE, RIBONUCLEASE H-LIKE SUPERFAMILY PROTEIN"/>
    <property type="match status" value="1"/>
</dbReference>
<dbReference type="GO" id="GO:0003676">
    <property type="term" value="F:nucleic acid binding"/>
    <property type="evidence" value="ECO:0007669"/>
    <property type="project" value="InterPro"/>
</dbReference>